<proteinExistence type="predicted"/>
<protein>
    <submittedName>
        <fullName evidence="1">Uncharacterized protein</fullName>
    </submittedName>
</protein>
<organism evidence="1 2">
    <name type="scientific">Lithospermum erythrorhizon</name>
    <name type="common">Purple gromwell</name>
    <name type="synonym">Lithospermum officinale var. erythrorhizon</name>
    <dbReference type="NCBI Taxonomy" id="34254"/>
    <lineage>
        <taxon>Eukaryota</taxon>
        <taxon>Viridiplantae</taxon>
        <taxon>Streptophyta</taxon>
        <taxon>Embryophyta</taxon>
        <taxon>Tracheophyta</taxon>
        <taxon>Spermatophyta</taxon>
        <taxon>Magnoliopsida</taxon>
        <taxon>eudicotyledons</taxon>
        <taxon>Gunneridae</taxon>
        <taxon>Pentapetalae</taxon>
        <taxon>asterids</taxon>
        <taxon>lamiids</taxon>
        <taxon>Boraginales</taxon>
        <taxon>Boraginaceae</taxon>
        <taxon>Boraginoideae</taxon>
        <taxon>Lithospermeae</taxon>
        <taxon>Lithospermum</taxon>
    </lineage>
</organism>
<keyword evidence="2" id="KW-1185">Reference proteome</keyword>
<dbReference type="EMBL" id="BAABME010001383">
    <property type="protein sequence ID" value="GAA0149312.1"/>
    <property type="molecule type" value="Genomic_DNA"/>
</dbReference>
<dbReference type="Proteomes" id="UP001454036">
    <property type="component" value="Unassembled WGS sequence"/>
</dbReference>
<dbReference type="AlphaFoldDB" id="A0AAV3PEA6"/>
<evidence type="ECO:0000313" key="2">
    <source>
        <dbReference type="Proteomes" id="UP001454036"/>
    </source>
</evidence>
<gene>
    <name evidence="1" type="ORF">LIER_08525</name>
</gene>
<accession>A0AAV3PEA6</accession>
<reference evidence="1 2" key="1">
    <citation type="submission" date="2024-01" db="EMBL/GenBank/DDBJ databases">
        <title>The complete chloroplast genome sequence of Lithospermum erythrorhizon: insights into the phylogenetic relationship among Boraginaceae species and the maternal lineages of purple gromwells.</title>
        <authorList>
            <person name="Okada T."/>
            <person name="Watanabe K."/>
        </authorList>
    </citation>
    <scope>NUCLEOTIDE SEQUENCE [LARGE SCALE GENOMIC DNA]</scope>
</reference>
<comment type="caution">
    <text evidence="1">The sequence shown here is derived from an EMBL/GenBank/DDBJ whole genome shotgun (WGS) entry which is preliminary data.</text>
</comment>
<sequence>MFPLEPCIAAKLSYEGLRDRGTRPSVKAKTGETVPTVSEKENLILLPVRSRKGKLYKRIVPDGTNCSSWTYGSSSSTTVFHDNSTVVVAIVTTNDLGK</sequence>
<evidence type="ECO:0000313" key="1">
    <source>
        <dbReference type="EMBL" id="GAA0149312.1"/>
    </source>
</evidence>
<name>A0AAV3PEA6_LITER</name>